<proteinExistence type="predicted"/>
<dbReference type="Proteomes" id="UP000078237">
    <property type="component" value="Unassembled WGS sequence"/>
</dbReference>
<dbReference type="EMBL" id="LCTW02000129">
    <property type="protein sequence ID" value="KXX78210.1"/>
    <property type="molecule type" value="Genomic_DNA"/>
</dbReference>
<dbReference type="VEuPathDB" id="FungiDB:MMYC01_205067"/>
<gene>
    <name evidence="1" type="ORF">MMYC01_205067</name>
</gene>
<reference evidence="1 2" key="1">
    <citation type="journal article" date="2016" name="Genome Announc.">
        <title>Genome Sequence of Madurella mycetomatis mm55, Isolated from a Human Mycetoma Case in Sudan.</title>
        <authorList>
            <person name="Smit S."/>
            <person name="Derks M.F."/>
            <person name="Bervoets S."/>
            <person name="Fahal A."/>
            <person name="van Leeuwen W."/>
            <person name="van Belkum A."/>
            <person name="van de Sande W.W."/>
        </authorList>
    </citation>
    <scope>NUCLEOTIDE SEQUENCE [LARGE SCALE GENOMIC DNA]</scope>
    <source>
        <strain evidence="2">mm55</strain>
    </source>
</reference>
<name>A0A175W4P4_9PEZI</name>
<accession>A0A175W4P4</accession>
<comment type="caution">
    <text evidence="1">The sequence shown here is derived from an EMBL/GenBank/DDBJ whole genome shotgun (WGS) entry which is preliminary data.</text>
</comment>
<organism evidence="1 2">
    <name type="scientific">Madurella mycetomatis</name>
    <dbReference type="NCBI Taxonomy" id="100816"/>
    <lineage>
        <taxon>Eukaryota</taxon>
        <taxon>Fungi</taxon>
        <taxon>Dikarya</taxon>
        <taxon>Ascomycota</taxon>
        <taxon>Pezizomycotina</taxon>
        <taxon>Sordariomycetes</taxon>
        <taxon>Sordariomycetidae</taxon>
        <taxon>Sordariales</taxon>
        <taxon>Sordariales incertae sedis</taxon>
        <taxon>Madurella</taxon>
    </lineage>
</organism>
<dbReference type="OrthoDB" id="4581061at2759"/>
<evidence type="ECO:0000313" key="2">
    <source>
        <dbReference type="Proteomes" id="UP000078237"/>
    </source>
</evidence>
<sequence>MTGFAPSEEPHGVFLQGTINLDNSVPSPEVPGNSLVGPTPVSALTPSSDGLNTCGANATLGTLEYWSQRYISASCRQLIISLTRTFPRMMVKPESLPPFVHRIGCGLKYNDHEPWQLVGGTAPSRFAPLRPLAACVNIAHTFVSRMPNSEDFLWQSIEAEQRRIRNADLSYRFAQVHPGPFNPPHIRATRPTWEEWIFDETRRRLAIVCFLMALVVGCEACDVIMNPYAIHLPGSKALWEARTADEWERVYDGWWAELKSGKPRLSTLGDLVMAKHSSDSSQAWMHGTFGSGIDDVLDDWHANLDGLGMMLVAVLAGL</sequence>
<dbReference type="AlphaFoldDB" id="A0A175W4P4"/>
<dbReference type="STRING" id="100816.A0A175W4P4"/>
<protein>
    <submittedName>
        <fullName evidence="1">Uncharacterized protein</fullName>
    </submittedName>
</protein>
<evidence type="ECO:0000313" key="1">
    <source>
        <dbReference type="EMBL" id="KXX78210.1"/>
    </source>
</evidence>
<keyword evidence="2" id="KW-1185">Reference proteome</keyword>